<reference evidence="2 4" key="3">
    <citation type="submission" date="2016-10" db="EMBL/GenBank/DDBJ databases">
        <authorList>
            <person name="de Groot N.N."/>
        </authorList>
    </citation>
    <scope>NUCLEOTIDE SEQUENCE [LARGE SCALE GENOMIC DNA]</scope>
    <source>
        <strain evidence="2 4">CGMCC 1.6117</strain>
    </source>
</reference>
<dbReference type="AlphaFoldDB" id="A0A099F693"/>
<reference evidence="1 3" key="1">
    <citation type="submission" date="2014-09" db="EMBL/GenBank/DDBJ databases">
        <authorList>
            <person name="McGinnis J.M."/>
            <person name="Wolfgang W.J."/>
        </authorList>
    </citation>
    <scope>NUCLEOTIDE SEQUENCE [LARGE SCALE GENOMIC DNA]</scope>
    <source>
        <strain evidence="1 3">JCM 14014</strain>
    </source>
</reference>
<name>A0A099F693_9RHOB</name>
<dbReference type="EMBL" id="FOJO01000005">
    <property type="protein sequence ID" value="SFA47466.1"/>
    <property type="molecule type" value="Genomic_DNA"/>
</dbReference>
<keyword evidence="3" id="KW-1185">Reference proteome</keyword>
<evidence type="ECO:0008006" key="5">
    <source>
        <dbReference type="Google" id="ProtNLM"/>
    </source>
</evidence>
<evidence type="ECO:0000313" key="4">
    <source>
        <dbReference type="Proteomes" id="UP000182312"/>
    </source>
</evidence>
<dbReference type="STRING" id="376733.SAMN04487972_10584"/>
<reference evidence="1 3" key="2">
    <citation type="submission" date="2014-10" db="EMBL/GenBank/DDBJ databases">
        <title>Paracoccus sanguinis sp. nov., isolated from clinical specimens of New York State patients.</title>
        <authorList>
            <person name="Mingle L.A."/>
            <person name="Cole J.A."/>
            <person name="Lapierre P."/>
            <person name="Musser K.A."/>
        </authorList>
    </citation>
    <scope>NUCLEOTIDE SEQUENCE [LARGE SCALE GENOMIC DNA]</scope>
    <source>
        <strain evidence="1 3">JCM 14014</strain>
    </source>
</reference>
<sequence>MLVRVGQLAAPEDRRIEALIPPLRAYRRRGAQGFATERFRFDPHHDLVQCPAKQRLTVRDSMKSGKWYRAGRRDRTRCSLKAQCQP</sequence>
<evidence type="ECO:0000313" key="2">
    <source>
        <dbReference type="EMBL" id="SFA47466.1"/>
    </source>
</evidence>
<evidence type="ECO:0000313" key="3">
    <source>
        <dbReference type="Proteomes" id="UP000029846"/>
    </source>
</evidence>
<dbReference type="EMBL" id="JRKN01000005">
    <property type="protein sequence ID" value="KGJ05622.1"/>
    <property type="molecule type" value="Genomic_DNA"/>
</dbReference>
<protein>
    <recommendedName>
        <fullName evidence="5">Transposase DDE domain-containing protein</fullName>
    </recommendedName>
</protein>
<accession>A0A099F693</accession>
<evidence type="ECO:0000313" key="1">
    <source>
        <dbReference type="EMBL" id="KGJ05622.1"/>
    </source>
</evidence>
<dbReference type="Proteomes" id="UP000029846">
    <property type="component" value="Unassembled WGS sequence"/>
</dbReference>
<organism evidence="1 3">
    <name type="scientific">Paracoccus halophilus</name>
    <dbReference type="NCBI Taxonomy" id="376733"/>
    <lineage>
        <taxon>Bacteria</taxon>
        <taxon>Pseudomonadati</taxon>
        <taxon>Pseudomonadota</taxon>
        <taxon>Alphaproteobacteria</taxon>
        <taxon>Rhodobacterales</taxon>
        <taxon>Paracoccaceae</taxon>
        <taxon>Paracoccus</taxon>
    </lineage>
</organism>
<proteinExistence type="predicted"/>
<gene>
    <name evidence="1" type="ORF">IT41_05260</name>
    <name evidence="2" type="ORF">SAMN04487972_10584</name>
</gene>
<dbReference type="Proteomes" id="UP000182312">
    <property type="component" value="Unassembled WGS sequence"/>
</dbReference>